<feature type="transmembrane region" description="Helical" evidence="6">
    <location>
        <begin position="192"/>
        <end position="216"/>
    </location>
</feature>
<accession>A0ABR2I9Z8</accession>
<dbReference type="InterPro" id="IPR051694">
    <property type="entry name" value="Immunoregulatory_rcpt-like"/>
</dbReference>
<evidence type="ECO:0000313" key="9">
    <source>
        <dbReference type="Proteomes" id="UP001390339"/>
    </source>
</evidence>
<protein>
    <submittedName>
        <fullName evidence="8">Uncharacterized protein</fullName>
    </submittedName>
</protein>
<organism evidence="8 9">
    <name type="scientific">Apiospora arundinis</name>
    <dbReference type="NCBI Taxonomy" id="335852"/>
    <lineage>
        <taxon>Eukaryota</taxon>
        <taxon>Fungi</taxon>
        <taxon>Dikarya</taxon>
        <taxon>Ascomycota</taxon>
        <taxon>Pezizomycotina</taxon>
        <taxon>Sordariomycetes</taxon>
        <taxon>Xylariomycetidae</taxon>
        <taxon>Amphisphaeriales</taxon>
        <taxon>Apiosporaceae</taxon>
        <taxon>Apiospora</taxon>
    </lineage>
</organism>
<name>A0ABR2I9Z8_9PEZI</name>
<feature type="compositionally biased region" description="Low complexity" evidence="5">
    <location>
        <begin position="173"/>
        <end position="186"/>
    </location>
</feature>
<dbReference type="PANTHER" id="PTHR15549:SF27">
    <property type="entry name" value="CHITIN-BINDING TYPE-1 DOMAIN-CONTAINING PROTEIN"/>
    <property type="match status" value="1"/>
</dbReference>
<evidence type="ECO:0000256" key="4">
    <source>
        <dbReference type="ARBA" id="ARBA00023136"/>
    </source>
</evidence>
<dbReference type="Proteomes" id="UP001390339">
    <property type="component" value="Unassembled WGS sequence"/>
</dbReference>
<feature type="region of interest" description="Disordered" evidence="5">
    <location>
        <begin position="233"/>
        <end position="310"/>
    </location>
</feature>
<reference evidence="8 9" key="1">
    <citation type="journal article" date="2024" name="IMA Fungus">
        <title>Apiospora arundinis, a panoply of carbohydrate-active enzymes and secondary metabolites.</title>
        <authorList>
            <person name="Sorensen T."/>
            <person name="Petersen C."/>
            <person name="Muurmann A.T."/>
            <person name="Christiansen J.V."/>
            <person name="Brundto M.L."/>
            <person name="Overgaard C.K."/>
            <person name="Boysen A.T."/>
            <person name="Wollenberg R.D."/>
            <person name="Larsen T.O."/>
            <person name="Sorensen J.L."/>
            <person name="Nielsen K.L."/>
            <person name="Sondergaard T.E."/>
        </authorList>
    </citation>
    <scope>NUCLEOTIDE SEQUENCE [LARGE SCALE GENOMIC DNA]</scope>
    <source>
        <strain evidence="8 9">AAU 773</strain>
    </source>
</reference>
<evidence type="ECO:0000256" key="2">
    <source>
        <dbReference type="ARBA" id="ARBA00022692"/>
    </source>
</evidence>
<evidence type="ECO:0000313" key="8">
    <source>
        <dbReference type="EMBL" id="KAK8859215.1"/>
    </source>
</evidence>
<keyword evidence="7" id="KW-0732">Signal</keyword>
<feature type="compositionally biased region" description="Low complexity" evidence="5">
    <location>
        <begin position="156"/>
        <end position="166"/>
    </location>
</feature>
<keyword evidence="3 6" id="KW-1133">Transmembrane helix</keyword>
<proteinExistence type="predicted"/>
<feature type="compositionally biased region" description="Polar residues" evidence="5">
    <location>
        <begin position="267"/>
        <end position="277"/>
    </location>
</feature>
<gene>
    <name evidence="8" type="ORF">PGQ11_009949</name>
</gene>
<dbReference type="EMBL" id="JAPCWZ010000006">
    <property type="protein sequence ID" value="KAK8859215.1"/>
    <property type="molecule type" value="Genomic_DNA"/>
</dbReference>
<keyword evidence="9" id="KW-1185">Reference proteome</keyword>
<feature type="region of interest" description="Disordered" evidence="5">
    <location>
        <begin position="156"/>
        <end position="186"/>
    </location>
</feature>
<feature type="signal peptide" evidence="7">
    <location>
        <begin position="1"/>
        <end position="20"/>
    </location>
</feature>
<keyword evidence="4 6" id="KW-0472">Membrane</keyword>
<evidence type="ECO:0000256" key="3">
    <source>
        <dbReference type="ARBA" id="ARBA00022989"/>
    </source>
</evidence>
<evidence type="ECO:0000256" key="7">
    <source>
        <dbReference type="SAM" id="SignalP"/>
    </source>
</evidence>
<evidence type="ECO:0000256" key="5">
    <source>
        <dbReference type="SAM" id="MobiDB-lite"/>
    </source>
</evidence>
<keyword evidence="2 6" id="KW-0812">Transmembrane</keyword>
<comment type="caution">
    <text evidence="8">The sequence shown here is derived from an EMBL/GenBank/DDBJ whole genome shotgun (WGS) entry which is preliminary data.</text>
</comment>
<comment type="subcellular location">
    <subcellularLocation>
        <location evidence="1">Membrane</location>
        <topology evidence="1">Single-pass membrane protein</topology>
    </subcellularLocation>
</comment>
<feature type="chain" id="PRO_5046147378" evidence="7">
    <location>
        <begin position="21"/>
        <end position="310"/>
    </location>
</feature>
<sequence>MARIPSLLLLLGAVARVVESANVCTYEGGWSLRISASTCPINAPVNCGNGIQLRCCPNGLKCAGEGDYGGSWCCKEGEDCRPQSSASPKCPDPTWTLWGGNGTLKDGGWCCEPGDNGFYRGNMEAVGCTAAGVRTLPTNYHFASTVSTVACVSPTSSASSSQTTASQIPVTTNESDPNRNNNSSSASLSGGAIAGIVVGAMCGMGVIAGIIALVWYRKKRAGQNKGAELAAGGAYSPAAQGPPDMAQHPQNGNGDYGAYQDAAAKNSAHTYGAQDTASELGGVQRTEMPNDRTPHEMGNGRNPGAYHEME</sequence>
<evidence type="ECO:0000256" key="6">
    <source>
        <dbReference type="SAM" id="Phobius"/>
    </source>
</evidence>
<evidence type="ECO:0000256" key="1">
    <source>
        <dbReference type="ARBA" id="ARBA00004167"/>
    </source>
</evidence>
<dbReference type="PANTHER" id="PTHR15549">
    <property type="entry name" value="PAIRED IMMUNOGLOBULIN-LIKE TYPE 2 RECEPTOR"/>
    <property type="match status" value="1"/>
</dbReference>